<dbReference type="InterPro" id="IPR039672">
    <property type="entry name" value="MFS_2"/>
</dbReference>
<dbReference type="Pfam" id="PF13347">
    <property type="entry name" value="MFS_2"/>
    <property type="match status" value="1"/>
</dbReference>
<organism evidence="1 2">
    <name type="scientific">Ruthenibacterium lactatiformans</name>
    <dbReference type="NCBI Taxonomy" id="1550024"/>
    <lineage>
        <taxon>Bacteria</taxon>
        <taxon>Bacillati</taxon>
        <taxon>Bacillota</taxon>
        <taxon>Clostridia</taxon>
        <taxon>Eubacteriales</taxon>
        <taxon>Oscillospiraceae</taxon>
        <taxon>Ruthenibacterium</taxon>
    </lineage>
</organism>
<dbReference type="PANTHER" id="PTHR11328">
    <property type="entry name" value="MAJOR FACILITATOR SUPERFAMILY DOMAIN-CONTAINING PROTEIN"/>
    <property type="match status" value="1"/>
</dbReference>
<comment type="caution">
    <text evidence="1">The sequence shown here is derived from an EMBL/GenBank/DDBJ whole genome shotgun (WGS) entry which is preliminary data.</text>
</comment>
<proteinExistence type="predicted"/>
<evidence type="ECO:0000313" key="2">
    <source>
        <dbReference type="Proteomes" id="UP000449193"/>
    </source>
</evidence>
<name>A0A6I3Q8N5_9FIRM</name>
<dbReference type="GO" id="GO:0015293">
    <property type="term" value="F:symporter activity"/>
    <property type="evidence" value="ECO:0007669"/>
    <property type="project" value="InterPro"/>
</dbReference>
<sequence>MNIKKIFGGMRGSNDPKYRTAKPFEMILAPAASASKMTFFVMMMMTGYVANTGFGVAVMITGILATVKTWFDGAIDPLLALIYDKTKVGKFGKIRLFLMLGYLIQAIAAILMFNVLSGKFTGVAGVVVYIILYFLFVLGYSVTSIAGGTSIGVILTNDPKQRPFMQFIQMLYQYIGPIGVSNIINLIVLPRYNNQIDATMLSEACFWYCGYALFFTVLSFIGLKNVDTPEVFGKLMSNDKGEQNSIKVKDMFAMVKKNKPLRCYMIAGITDKLANNTNGQAVVTTLLNGILIGSYQVANTVNNASTFIGFIFAFAGGVYLAKWGVKKATTLMSWLCIAINGVVAVSCLILGPTGMALIGAGGFVMYLYMALMMGKSAATMCLNIAESMMRADVIDYELYRSGNFMPGMVGAIYSFTEQIVSSFGSTIAAVAVAAIGYTKVMPQLGDEATWSILWIVELLVFGLPILGWLANIIAMHFYELDKERMVEIQSEIAERKKIAKASAAK</sequence>
<dbReference type="GO" id="GO:0005886">
    <property type="term" value="C:plasma membrane"/>
    <property type="evidence" value="ECO:0007669"/>
    <property type="project" value="TreeGrafter"/>
</dbReference>
<gene>
    <name evidence="1" type="ORF">GMD52_09445</name>
</gene>
<dbReference type="GO" id="GO:0008643">
    <property type="term" value="P:carbohydrate transport"/>
    <property type="evidence" value="ECO:0007669"/>
    <property type="project" value="InterPro"/>
</dbReference>
<reference evidence="1 2" key="1">
    <citation type="journal article" date="2019" name="Nat. Med.">
        <title>A library of human gut bacterial isolates paired with longitudinal multiomics data enables mechanistic microbiome research.</title>
        <authorList>
            <person name="Poyet M."/>
            <person name="Groussin M."/>
            <person name="Gibbons S.M."/>
            <person name="Avila-Pacheco J."/>
            <person name="Jiang X."/>
            <person name="Kearney S.M."/>
            <person name="Perrotta A.R."/>
            <person name="Berdy B."/>
            <person name="Zhao S."/>
            <person name="Lieberman T.D."/>
            <person name="Swanson P.K."/>
            <person name="Smith M."/>
            <person name="Roesemann S."/>
            <person name="Alexander J.E."/>
            <person name="Rich S.A."/>
            <person name="Livny J."/>
            <person name="Vlamakis H."/>
            <person name="Clish C."/>
            <person name="Bullock K."/>
            <person name="Deik A."/>
            <person name="Scott J."/>
            <person name="Pierce K.A."/>
            <person name="Xavier R.J."/>
            <person name="Alm E.J."/>
        </authorList>
    </citation>
    <scope>NUCLEOTIDE SEQUENCE [LARGE SCALE GENOMIC DNA]</scope>
    <source>
        <strain evidence="1 2">BIOML-A7</strain>
    </source>
</reference>
<evidence type="ECO:0008006" key="3">
    <source>
        <dbReference type="Google" id="ProtNLM"/>
    </source>
</evidence>
<protein>
    <recommendedName>
        <fullName evidence="3">Sugar transporter</fullName>
    </recommendedName>
</protein>
<dbReference type="AlphaFoldDB" id="A0A6I3Q8N5"/>
<dbReference type="SUPFAM" id="SSF103473">
    <property type="entry name" value="MFS general substrate transporter"/>
    <property type="match status" value="1"/>
</dbReference>
<dbReference type="EMBL" id="WMZR01000010">
    <property type="protein sequence ID" value="MTS51764.1"/>
    <property type="molecule type" value="Genomic_DNA"/>
</dbReference>
<accession>A0A6I3Q8N5</accession>
<dbReference type="InterPro" id="IPR036259">
    <property type="entry name" value="MFS_trans_sf"/>
</dbReference>
<evidence type="ECO:0000313" key="1">
    <source>
        <dbReference type="EMBL" id="MTS51764.1"/>
    </source>
</evidence>
<dbReference type="Proteomes" id="UP000449193">
    <property type="component" value="Unassembled WGS sequence"/>
</dbReference>
<dbReference type="PANTHER" id="PTHR11328:SF24">
    <property type="entry name" value="MAJOR FACILITATOR SUPERFAMILY (MFS) PROFILE DOMAIN-CONTAINING PROTEIN"/>
    <property type="match status" value="1"/>
</dbReference>
<dbReference type="RefSeq" id="WP_155201329.1">
    <property type="nucleotide sequence ID" value="NZ_WMZL01000008.1"/>
</dbReference>